<reference evidence="1" key="1">
    <citation type="submission" date="2014-11" db="EMBL/GenBank/DDBJ databases">
        <authorList>
            <person name="Amaro Gonzalez C."/>
        </authorList>
    </citation>
    <scope>NUCLEOTIDE SEQUENCE</scope>
</reference>
<proteinExistence type="predicted"/>
<organism evidence="1">
    <name type="scientific">Anguilla anguilla</name>
    <name type="common">European freshwater eel</name>
    <name type="synonym">Muraena anguilla</name>
    <dbReference type="NCBI Taxonomy" id="7936"/>
    <lineage>
        <taxon>Eukaryota</taxon>
        <taxon>Metazoa</taxon>
        <taxon>Chordata</taxon>
        <taxon>Craniata</taxon>
        <taxon>Vertebrata</taxon>
        <taxon>Euteleostomi</taxon>
        <taxon>Actinopterygii</taxon>
        <taxon>Neopterygii</taxon>
        <taxon>Teleostei</taxon>
        <taxon>Anguilliformes</taxon>
        <taxon>Anguillidae</taxon>
        <taxon>Anguilla</taxon>
    </lineage>
</organism>
<protein>
    <submittedName>
        <fullName evidence="1">Uncharacterized protein</fullName>
    </submittedName>
</protein>
<dbReference type="EMBL" id="GBXM01092678">
    <property type="protein sequence ID" value="JAH15899.1"/>
    <property type="molecule type" value="Transcribed_RNA"/>
</dbReference>
<reference evidence="1" key="2">
    <citation type="journal article" date="2015" name="Fish Shellfish Immunol.">
        <title>Early steps in the European eel (Anguilla anguilla)-Vibrio vulnificus interaction in the gills: Role of the RtxA13 toxin.</title>
        <authorList>
            <person name="Callol A."/>
            <person name="Pajuelo D."/>
            <person name="Ebbesson L."/>
            <person name="Teles M."/>
            <person name="MacKenzie S."/>
            <person name="Amaro C."/>
        </authorList>
    </citation>
    <scope>NUCLEOTIDE SEQUENCE</scope>
</reference>
<evidence type="ECO:0000313" key="1">
    <source>
        <dbReference type="EMBL" id="JAH15899.1"/>
    </source>
</evidence>
<name>A0A0E9QGK0_ANGAN</name>
<sequence length="29" mass="3291">MSLCYCHCVIVLDIVLFSDAKVNFSFVSH</sequence>
<accession>A0A0E9QGK0</accession>
<dbReference type="AlphaFoldDB" id="A0A0E9QGK0"/>